<accession>A0AAN8BJS3</accession>
<gene>
    <name evidence="1" type="ORF">CesoFtcFv8_019364</name>
</gene>
<reference evidence="1 2" key="1">
    <citation type="journal article" date="2023" name="Mol. Biol. Evol.">
        <title>Genomics of Secondarily Temperate Adaptation in the Only Non-Antarctic Icefish.</title>
        <authorList>
            <person name="Rivera-Colon A.G."/>
            <person name="Rayamajhi N."/>
            <person name="Minhas B.F."/>
            <person name="Madrigal G."/>
            <person name="Bilyk K.T."/>
            <person name="Yoon V."/>
            <person name="Hune M."/>
            <person name="Gregory S."/>
            <person name="Cheng C.H.C."/>
            <person name="Catchen J.M."/>
        </authorList>
    </citation>
    <scope>NUCLEOTIDE SEQUENCE [LARGE SCALE GENOMIC DNA]</scope>
    <source>
        <strain evidence="1">JC2023a</strain>
    </source>
</reference>
<keyword evidence="2" id="KW-1185">Reference proteome</keyword>
<protein>
    <submittedName>
        <fullName evidence="1">Uncharacterized protein</fullName>
    </submittedName>
</protein>
<organism evidence="1 2">
    <name type="scientific">Champsocephalus esox</name>
    <name type="common">pike icefish</name>
    <dbReference type="NCBI Taxonomy" id="159716"/>
    <lineage>
        <taxon>Eukaryota</taxon>
        <taxon>Metazoa</taxon>
        <taxon>Chordata</taxon>
        <taxon>Craniata</taxon>
        <taxon>Vertebrata</taxon>
        <taxon>Euteleostomi</taxon>
        <taxon>Actinopterygii</taxon>
        <taxon>Neopterygii</taxon>
        <taxon>Teleostei</taxon>
        <taxon>Neoteleostei</taxon>
        <taxon>Acanthomorphata</taxon>
        <taxon>Eupercaria</taxon>
        <taxon>Perciformes</taxon>
        <taxon>Notothenioidei</taxon>
        <taxon>Channichthyidae</taxon>
        <taxon>Champsocephalus</taxon>
    </lineage>
</organism>
<name>A0AAN8BJS3_9TELE</name>
<sequence>MRPRLSPEAGPDQTVDLQPREVISARGVSRGLTSGPRAQTRLSLGLQALPLGLILLQRRILFSLYQLV</sequence>
<evidence type="ECO:0000313" key="1">
    <source>
        <dbReference type="EMBL" id="KAK5885675.1"/>
    </source>
</evidence>
<dbReference type="EMBL" id="JAULUE010002060">
    <property type="protein sequence ID" value="KAK5885675.1"/>
    <property type="molecule type" value="Genomic_DNA"/>
</dbReference>
<comment type="caution">
    <text evidence="1">The sequence shown here is derived from an EMBL/GenBank/DDBJ whole genome shotgun (WGS) entry which is preliminary data.</text>
</comment>
<proteinExistence type="predicted"/>
<dbReference type="Proteomes" id="UP001335648">
    <property type="component" value="Unassembled WGS sequence"/>
</dbReference>
<evidence type="ECO:0000313" key="2">
    <source>
        <dbReference type="Proteomes" id="UP001335648"/>
    </source>
</evidence>
<dbReference type="AlphaFoldDB" id="A0AAN8BJS3"/>